<reference evidence="1" key="1">
    <citation type="submission" date="2018-02" db="EMBL/GenBank/DDBJ databases">
        <authorList>
            <person name="Cohen D.B."/>
            <person name="Kent A.D."/>
        </authorList>
    </citation>
    <scope>NUCLEOTIDE SEQUENCE</scope>
</reference>
<dbReference type="AlphaFoldDB" id="A0A2N9G610"/>
<gene>
    <name evidence="1" type="ORF">FSB_LOCUS22671</name>
</gene>
<proteinExistence type="predicted"/>
<protein>
    <submittedName>
        <fullName evidence="1">Uncharacterized protein</fullName>
    </submittedName>
</protein>
<sequence length="77" mass="8319">MEALDPFVRSISNLVTLLPLVGTDLNKICSPTLVLPPKLMLLLQLLQLINSDIGATNHMTADLANLNLSTADYTGQE</sequence>
<organism evidence="1">
    <name type="scientific">Fagus sylvatica</name>
    <name type="common">Beechnut</name>
    <dbReference type="NCBI Taxonomy" id="28930"/>
    <lineage>
        <taxon>Eukaryota</taxon>
        <taxon>Viridiplantae</taxon>
        <taxon>Streptophyta</taxon>
        <taxon>Embryophyta</taxon>
        <taxon>Tracheophyta</taxon>
        <taxon>Spermatophyta</taxon>
        <taxon>Magnoliopsida</taxon>
        <taxon>eudicotyledons</taxon>
        <taxon>Gunneridae</taxon>
        <taxon>Pentapetalae</taxon>
        <taxon>rosids</taxon>
        <taxon>fabids</taxon>
        <taxon>Fagales</taxon>
        <taxon>Fagaceae</taxon>
        <taxon>Fagus</taxon>
    </lineage>
</organism>
<dbReference type="EMBL" id="OIVN01001512">
    <property type="protein sequence ID" value="SPC94789.1"/>
    <property type="molecule type" value="Genomic_DNA"/>
</dbReference>
<name>A0A2N9G610_FAGSY</name>
<evidence type="ECO:0000313" key="1">
    <source>
        <dbReference type="EMBL" id="SPC94789.1"/>
    </source>
</evidence>
<accession>A0A2N9G610</accession>